<evidence type="ECO:0000256" key="11">
    <source>
        <dbReference type="SAM" id="Phobius"/>
    </source>
</evidence>
<comment type="cofactor">
    <cofactor evidence="1 9">
        <name>heme</name>
        <dbReference type="ChEBI" id="CHEBI:30413"/>
    </cofactor>
</comment>
<keyword evidence="5 9" id="KW-0479">Metal-binding</keyword>
<dbReference type="PANTHER" id="PTHR46206">
    <property type="entry name" value="CYTOCHROME P450"/>
    <property type="match status" value="1"/>
</dbReference>
<evidence type="ECO:0000256" key="4">
    <source>
        <dbReference type="ARBA" id="ARBA00022617"/>
    </source>
</evidence>
<gene>
    <name evidence="12" type="ORF">CC77DRAFT_1011821</name>
</gene>
<dbReference type="EMBL" id="KV441488">
    <property type="protein sequence ID" value="OAG16747.1"/>
    <property type="molecule type" value="Genomic_DNA"/>
</dbReference>
<keyword evidence="7 9" id="KW-0408">Iron</keyword>
<dbReference type="CDD" id="cd11041">
    <property type="entry name" value="CYP503A1-like"/>
    <property type="match status" value="1"/>
</dbReference>
<dbReference type="GO" id="GO:0005506">
    <property type="term" value="F:iron ion binding"/>
    <property type="evidence" value="ECO:0007669"/>
    <property type="project" value="InterPro"/>
</dbReference>
<dbReference type="GO" id="GO:0004497">
    <property type="term" value="F:monooxygenase activity"/>
    <property type="evidence" value="ECO:0007669"/>
    <property type="project" value="UniProtKB-KW"/>
</dbReference>
<name>A0A177DC31_ALTAL</name>
<dbReference type="OMA" id="FPVVNDY"/>
<keyword evidence="13" id="KW-1185">Reference proteome</keyword>
<comment type="pathway">
    <text evidence="2">Mycotoxin biosynthesis.</text>
</comment>
<dbReference type="InterPro" id="IPR001128">
    <property type="entry name" value="Cyt_P450"/>
</dbReference>
<dbReference type="InterPro" id="IPR017972">
    <property type="entry name" value="Cyt_P450_CS"/>
</dbReference>
<protein>
    <submittedName>
        <fullName evidence="12">Cytochrome P450</fullName>
    </submittedName>
</protein>
<dbReference type="RefSeq" id="XP_018382168.1">
    <property type="nucleotide sequence ID" value="XM_018523731.1"/>
</dbReference>
<dbReference type="KEGG" id="aalt:CC77DRAFT_1011821"/>
<feature type="transmembrane region" description="Helical" evidence="11">
    <location>
        <begin position="6"/>
        <end position="24"/>
    </location>
</feature>
<dbReference type="PROSITE" id="PS00086">
    <property type="entry name" value="CYTOCHROME_P450"/>
    <property type="match status" value="1"/>
</dbReference>
<dbReference type="InterPro" id="IPR036396">
    <property type="entry name" value="Cyt_P450_sf"/>
</dbReference>
<evidence type="ECO:0000256" key="8">
    <source>
        <dbReference type="ARBA" id="ARBA00023033"/>
    </source>
</evidence>
<sequence length="499" mass="55688">MLLEILFSVHTWTFAIILTSAYVLRSRRRPVFPIVNSHLIDSFSRKANREYSTNAATLITEGLAKHHGPVTLAIPNGRKIVLPSSLTSWVKSNKDLDHRELVRQDFYSDFPGFEGLTLLHSGDMLMDVIKTKLGQNDSLMPTMNKSAVKALEVHWGNDKVWHAIDWQMDTTGIIARVASSVFVGPEKSDDAQWLDVVQGYVAAYFSAVNELHGYPAWSRPMVQKFLPNATACRKYVVQARDIMNKVLVKRRQEVEKANLEGKSPPRYNDALAWTQTASGGKMEAGDVQLSLAMAALFTTSELFRQVLIDLAEHPELIEPLREEISQQISTHGVSVAATSAMVLLDSILKESQRRSAPLVGLERVVLKDVILPSGQRIPAGSHVMVDSTNLWDPAVYPDPDEFDGYRFLRKREAGDKTSQFVQSGSEFSVFGGGRHLCPGRFFAANELKLAVAHILLKYDIQLAEGYEVGSLQLGVYKVVDPMVKLEVKRREAVDVDMLL</sequence>
<dbReference type="Gene3D" id="1.10.630.10">
    <property type="entry name" value="Cytochrome P450"/>
    <property type="match status" value="1"/>
</dbReference>
<keyword evidence="6 10" id="KW-0560">Oxidoreductase</keyword>
<evidence type="ECO:0000256" key="1">
    <source>
        <dbReference type="ARBA" id="ARBA00001971"/>
    </source>
</evidence>
<evidence type="ECO:0000256" key="3">
    <source>
        <dbReference type="ARBA" id="ARBA00010617"/>
    </source>
</evidence>
<evidence type="ECO:0000256" key="9">
    <source>
        <dbReference type="PIRSR" id="PIRSR602403-1"/>
    </source>
</evidence>
<evidence type="ECO:0000256" key="6">
    <source>
        <dbReference type="ARBA" id="ARBA00023002"/>
    </source>
</evidence>
<dbReference type="SUPFAM" id="SSF48264">
    <property type="entry name" value="Cytochrome P450"/>
    <property type="match status" value="1"/>
</dbReference>
<keyword evidence="8 10" id="KW-0503">Monooxygenase</keyword>
<evidence type="ECO:0000256" key="10">
    <source>
        <dbReference type="RuleBase" id="RU000461"/>
    </source>
</evidence>
<evidence type="ECO:0000256" key="2">
    <source>
        <dbReference type="ARBA" id="ARBA00004685"/>
    </source>
</evidence>
<keyword evidence="11" id="KW-0812">Transmembrane</keyword>
<feature type="binding site" description="axial binding residue" evidence="9">
    <location>
        <position position="437"/>
    </location>
    <ligand>
        <name>heme</name>
        <dbReference type="ChEBI" id="CHEBI:30413"/>
    </ligand>
    <ligandPart>
        <name>Fe</name>
        <dbReference type="ChEBI" id="CHEBI:18248"/>
    </ligandPart>
</feature>
<dbReference type="GeneID" id="29109325"/>
<dbReference type="GO" id="GO:0020037">
    <property type="term" value="F:heme binding"/>
    <property type="evidence" value="ECO:0007669"/>
    <property type="project" value="InterPro"/>
</dbReference>
<keyword evidence="11" id="KW-0472">Membrane</keyword>
<dbReference type="VEuPathDB" id="FungiDB:CC77DRAFT_1011821"/>
<dbReference type="PANTHER" id="PTHR46206:SF2">
    <property type="entry name" value="CYTOCHROME P450 MONOOXYGENASE AUSG-RELATED"/>
    <property type="match status" value="1"/>
</dbReference>
<evidence type="ECO:0000313" key="12">
    <source>
        <dbReference type="EMBL" id="OAG16747.1"/>
    </source>
</evidence>
<comment type="similarity">
    <text evidence="3 10">Belongs to the cytochrome P450 family.</text>
</comment>
<dbReference type="InterPro" id="IPR002403">
    <property type="entry name" value="Cyt_P450_E_grp-IV"/>
</dbReference>
<accession>A0A177DC31</accession>
<reference evidence="12 13" key="1">
    <citation type="submission" date="2016-05" db="EMBL/GenBank/DDBJ databases">
        <title>Comparative analysis of secretome profiles of manganese(II)-oxidizing ascomycete fungi.</title>
        <authorList>
            <consortium name="DOE Joint Genome Institute"/>
            <person name="Zeiner C.A."/>
            <person name="Purvine S.O."/>
            <person name="Zink E.M."/>
            <person name="Wu S."/>
            <person name="Pasa-Tolic L."/>
            <person name="Chaput D.L."/>
            <person name="Haridas S."/>
            <person name="Grigoriev I.V."/>
            <person name="Santelli C.M."/>
            <person name="Hansel C.M."/>
        </authorList>
    </citation>
    <scope>NUCLEOTIDE SEQUENCE [LARGE SCALE GENOMIC DNA]</scope>
    <source>
        <strain evidence="12 13">SRC1lrK2f</strain>
    </source>
</reference>
<dbReference type="GO" id="GO:0016705">
    <property type="term" value="F:oxidoreductase activity, acting on paired donors, with incorporation or reduction of molecular oxygen"/>
    <property type="evidence" value="ECO:0007669"/>
    <property type="project" value="InterPro"/>
</dbReference>
<dbReference type="Proteomes" id="UP000077248">
    <property type="component" value="Unassembled WGS sequence"/>
</dbReference>
<keyword evidence="4 9" id="KW-0349">Heme</keyword>
<evidence type="ECO:0000256" key="7">
    <source>
        <dbReference type="ARBA" id="ARBA00023004"/>
    </source>
</evidence>
<organism evidence="12 13">
    <name type="scientific">Alternaria alternata</name>
    <name type="common">Alternaria rot fungus</name>
    <name type="synonym">Torula alternata</name>
    <dbReference type="NCBI Taxonomy" id="5599"/>
    <lineage>
        <taxon>Eukaryota</taxon>
        <taxon>Fungi</taxon>
        <taxon>Dikarya</taxon>
        <taxon>Ascomycota</taxon>
        <taxon>Pezizomycotina</taxon>
        <taxon>Dothideomycetes</taxon>
        <taxon>Pleosporomycetidae</taxon>
        <taxon>Pleosporales</taxon>
        <taxon>Pleosporineae</taxon>
        <taxon>Pleosporaceae</taxon>
        <taxon>Alternaria</taxon>
        <taxon>Alternaria sect. Alternaria</taxon>
        <taxon>Alternaria alternata complex</taxon>
    </lineage>
</organism>
<evidence type="ECO:0000256" key="5">
    <source>
        <dbReference type="ARBA" id="ARBA00022723"/>
    </source>
</evidence>
<dbReference type="AlphaFoldDB" id="A0A177DC31"/>
<evidence type="ECO:0000313" key="13">
    <source>
        <dbReference type="Proteomes" id="UP000077248"/>
    </source>
</evidence>
<dbReference type="Pfam" id="PF00067">
    <property type="entry name" value="p450"/>
    <property type="match status" value="1"/>
</dbReference>
<dbReference type="PRINTS" id="PR00465">
    <property type="entry name" value="EP450IV"/>
</dbReference>
<proteinExistence type="inferred from homology"/>
<keyword evidence="11" id="KW-1133">Transmembrane helix</keyword>